<name>A0A0L6V331_9BASI</name>
<evidence type="ECO:0000313" key="3">
    <source>
        <dbReference type="Proteomes" id="UP000037035"/>
    </source>
</evidence>
<feature type="compositionally biased region" description="Low complexity" evidence="1">
    <location>
        <begin position="121"/>
        <end position="136"/>
    </location>
</feature>
<sequence>MRSIFDDSGINQKYYSNYFYPIGNRVSIIDKPKKSFSKLATNGKLGVLIGYNDELLSYRVLSDEGKIISTKHLKFLDYSNVKDYNLGRKLTIGNDEDDLITLEESVIDPEELTEEIEIFESVESSSEAENNDVSASLVPISIPEPQSDRQTLRESMKTLMN</sequence>
<proteinExistence type="predicted"/>
<evidence type="ECO:0000256" key="1">
    <source>
        <dbReference type="SAM" id="MobiDB-lite"/>
    </source>
</evidence>
<organism evidence="2 3">
    <name type="scientific">Puccinia sorghi</name>
    <dbReference type="NCBI Taxonomy" id="27349"/>
    <lineage>
        <taxon>Eukaryota</taxon>
        <taxon>Fungi</taxon>
        <taxon>Dikarya</taxon>
        <taxon>Basidiomycota</taxon>
        <taxon>Pucciniomycotina</taxon>
        <taxon>Pucciniomycetes</taxon>
        <taxon>Pucciniales</taxon>
        <taxon>Pucciniaceae</taxon>
        <taxon>Puccinia</taxon>
    </lineage>
</organism>
<protein>
    <submittedName>
        <fullName evidence="2">Uncharacterized protein</fullName>
    </submittedName>
</protein>
<dbReference type="EMBL" id="LAVV01007746">
    <property type="protein sequence ID" value="KNZ54902.1"/>
    <property type="molecule type" value="Genomic_DNA"/>
</dbReference>
<dbReference type="Proteomes" id="UP000037035">
    <property type="component" value="Unassembled WGS sequence"/>
</dbReference>
<feature type="region of interest" description="Disordered" evidence="1">
    <location>
        <begin position="121"/>
        <end position="161"/>
    </location>
</feature>
<dbReference type="OrthoDB" id="4095857at2759"/>
<comment type="caution">
    <text evidence="2">The sequence shown here is derived from an EMBL/GenBank/DDBJ whole genome shotgun (WGS) entry which is preliminary data.</text>
</comment>
<keyword evidence="3" id="KW-1185">Reference proteome</keyword>
<feature type="compositionally biased region" description="Basic and acidic residues" evidence="1">
    <location>
        <begin position="146"/>
        <end position="161"/>
    </location>
</feature>
<accession>A0A0L6V331</accession>
<gene>
    <name evidence="2" type="ORF">VP01_281g4</name>
</gene>
<dbReference type="AlphaFoldDB" id="A0A0L6V331"/>
<dbReference type="VEuPathDB" id="FungiDB:VP01_281g4"/>
<evidence type="ECO:0000313" key="2">
    <source>
        <dbReference type="EMBL" id="KNZ54902.1"/>
    </source>
</evidence>
<reference evidence="2 3" key="1">
    <citation type="submission" date="2015-08" db="EMBL/GenBank/DDBJ databases">
        <title>Next Generation Sequencing and Analysis of the Genome of Puccinia sorghi L Schw, the Causal Agent of Maize Common Rust.</title>
        <authorList>
            <person name="Rochi L."/>
            <person name="Burguener G."/>
            <person name="Darino M."/>
            <person name="Turjanski A."/>
            <person name="Kreff E."/>
            <person name="Dieguez M.J."/>
            <person name="Sacco F."/>
        </authorList>
    </citation>
    <scope>NUCLEOTIDE SEQUENCE [LARGE SCALE GENOMIC DNA]</scope>
    <source>
        <strain evidence="2 3">RO10H11247</strain>
    </source>
</reference>